<reference evidence="2" key="1">
    <citation type="journal article" date="2022" name="bioRxiv">
        <title>Sequencing and chromosome-scale assembly of the giantPleurodeles waltlgenome.</title>
        <authorList>
            <person name="Brown T."/>
            <person name="Elewa A."/>
            <person name="Iarovenko S."/>
            <person name="Subramanian E."/>
            <person name="Araus A.J."/>
            <person name="Petzold A."/>
            <person name="Susuki M."/>
            <person name="Suzuki K.-i.T."/>
            <person name="Hayashi T."/>
            <person name="Toyoda A."/>
            <person name="Oliveira C."/>
            <person name="Osipova E."/>
            <person name="Leigh N.D."/>
            <person name="Simon A."/>
            <person name="Yun M.H."/>
        </authorList>
    </citation>
    <scope>NUCLEOTIDE SEQUENCE</scope>
    <source>
        <strain evidence="2">20211129_DDA</strain>
        <tissue evidence="2">Liver</tissue>
    </source>
</reference>
<evidence type="ECO:0000313" key="3">
    <source>
        <dbReference type="Proteomes" id="UP001066276"/>
    </source>
</evidence>
<protein>
    <submittedName>
        <fullName evidence="2">Uncharacterized protein</fullName>
    </submittedName>
</protein>
<evidence type="ECO:0000313" key="2">
    <source>
        <dbReference type="EMBL" id="KAJ1137481.1"/>
    </source>
</evidence>
<sequence length="156" mass="17252">MRRGERRREVKGESRRELDLLCTAEININIIPGPCVNYTTNLATKDLGGPFPCAGILLGGVAVVSVVPVLKTLNRRLEQRFTMKELSGGNSAFDVDGTTQEASDKLDGCASGDLDIVSVVSEFIADEFKAIEEKEWFEKDQEDLILQEVRNYVRSG</sequence>
<proteinExistence type="predicted"/>
<organism evidence="2 3">
    <name type="scientific">Pleurodeles waltl</name>
    <name type="common">Iberian ribbed newt</name>
    <dbReference type="NCBI Taxonomy" id="8319"/>
    <lineage>
        <taxon>Eukaryota</taxon>
        <taxon>Metazoa</taxon>
        <taxon>Chordata</taxon>
        <taxon>Craniata</taxon>
        <taxon>Vertebrata</taxon>
        <taxon>Euteleostomi</taxon>
        <taxon>Amphibia</taxon>
        <taxon>Batrachia</taxon>
        <taxon>Caudata</taxon>
        <taxon>Salamandroidea</taxon>
        <taxon>Salamandridae</taxon>
        <taxon>Pleurodelinae</taxon>
        <taxon>Pleurodeles</taxon>
    </lineage>
</organism>
<name>A0AAV7QA85_PLEWA</name>
<evidence type="ECO:0000256" key="1">
    <source>
        <dbReference type="SAM" id="Phobius"/>
    </source>
</evidence>
<gene>
    <name evidence="2" type="ORF">NDU88_003879</name>
</gene>
<keyword evidence="1" id="KW-0812">Transmembrane</keyword>
<keyword evidence="3" id="KW-1185">Reference proteome</keyword>
<dbReference type="EMBL" id="JANPWB010000010">
    <property type="protein sequence ID" value="KAJ1137481.1"/>
    <property type="molecule type" value="Genomic_DNA"/>
</dbReference>
<keyword evidence="1" id="KW-1133">Transmembrane helix</keyword>
<accession>A0AAV7QA85</accession>
<dbReference type="Proteomes" id="UP001066276">
    <property type="component" value="Chromosome 6"/>
</dbReference>
<feature type="transmembrane region" description="Helical" evidence="1">
    <location>
        <begin position="49"/>
        <end position="70"/>
    </location>
</feature>
<keyword evidence="1" id="KW-0472">Membrane</keyword>
<dbReference type="AlphaFoldDB" id="A0AAV7QA85"/>
<comment type="caution">
    <text evidence="2">The sequence shown here is derived from an EMBL/GenBank/DDBJ whole genome shotgun (WGS) entry which is preliminary data.</text>
</comment>